<feature type="region of interest" description="Disordered" evidence="1">
    <location>
        <begin position="109"/>
        <end position="144"/>
    </location>
</feature>
<dbReference type="Gramene" id="ONK55880">
    <property type="protein sequence ID" value="ONK55880"/>
    <property type="gene ID" value="A4U43_C10F1910"/>
</dbReference>
<feature type="compositionally biased region" description="Low complexity" evidence="1">
    <location>
        <begin position="53"/>
        <end position="64"/>
    </location>
</feature>
<accession>A0A5P1DZX0</accession>
<feature type="compositionally biased region" description="Basic and acidic residues" evidence="1">
    <location>
        <begin position="122"/>
        <end position="134"/>
    </location>
</feature>
<protein>
    <submittedName>
        <fullName evidence="2">Uncharacterized protein</fullName>
    </submittedName>
</protein>
<evidence type="ECO:0000313" key="3">
    <source>
        <dbReference type="Proteomes" id="UP000243459"/>
    </source>
</evidence>
<sequence>MKELAEKPLRAELPARTPRSPASDQLRSPPVEQNRWSRHARARILHLMRQGRAASSSPPASSPSGQDPYRAEKTPLACLSPRIAACSCAGLRTRRRERSVKARRLGHYFLPGTTASRLPRASKSDENPAKLRADLRRRRSAGGS</sequence>
<feature type="compositionally biased region" description="Basic residues" evidence="1">
    <location>
        <begin position="36"/>
        <end position="46"/>
    </location>
</feature>
<feature type="compositionally biased region" description="Basic residues" evidence="1">
    <location>
        <begin position="135"/>
        <end position="144"/>
    </location>
</feature>
<dbReference type="Proteomes" id="UP000243459">
    <property type="component" value="Chromosome 10"/>
</dbReference>
<evidence type="ECO:0000313" key="2">
    <source>
        <dbReference type="EMBL" id="ONK55880.1"/>
    </source>
</evidence>
<feature type="region of interest" description="Disordered" evidence="1">
    <location>
        <begin position="1"/>
        <end position="73"/>
    </location>
</feature>
<keyword evidence="3" id="KW-1185">Reference proteome</keyword>
<proteinExistence type="predicted"/>
<dbReference type="EMBL" id="CM007390">
    <property type="protein sequence ID" value="ONK55880.1"/>
    <property type="molecule type" value="Genomic_DNA"/>
</dbReference>
<gene>
    <name evidence="2" type="ORF">A4U43_C10F1910</name>
</gene>
<organism evidence="2 3">
    <name type="scientific">Asparagus officinalis</name>
    <name type="common">Garden asparagus</name>
    <dbReference type="NCBI Taxonomy" id="4686"/>
    <lineage>
        <taxon>Eukaryota</taxon>
        <taxon>Viridiplantae</taxon>
        <taxon>Streptophyta</taxon>
        <taxon>Embryophyta</taxon>
        <taxon>Tracheophyta</taxon>
        <taxon>Spermatophyta</taxon>
        <taxon>Magnoliopsida</taxon>
        <taxon>Liliopsida</taxon>
        <taxon>Asparagales</taxon>
        <taxon>Asparagaceae</taxon>
        <taxon>Asparagoideae</taxon>
        <taxon>Asparagus</taxon>
    </lineage>
</organism>
<feature type="compositionally biased region" description="Basic and acidic residues" evidence="1">
    <location>
        <begin position="1"/>
        <end position="10"/>
    </location>
</feature>
<evidence type="ECO:0000256" key="1">
    <source>
        <dbReference type="SAM" id="MobiDB-lite"/>
    </source>
</evidence>
<name>A0A5P1DZX0_ASPOF</name>
<dbReference type="AlphaFoldDB" id="A0A5P1DZX0"/>
<reference evidence="3" key="1">
    <citation type="journal article" date="2017" name="Nat. Commun.">
        <title>The asparagus genome sheds light on the origin and evolution of a young Y chromosome.</title>
        <authorList>
            <person name="Harkess A."/>
            <person name="Zhou J."/>
            <person name="Xu C."/>
            <person name="Bowers J.E."/>
            <person name="Van der Hulst R."/>
            <person name="Ayyampalayam S."/>
            <person name="Mercati F."/>
            <person name="Riccardi P."/>
            <person name="McKain M.R."/>
            <person name="Kakrana A."/>
            <person name="Tang H."/>
            <person name="Ray J."/>
            <person name="Groenendijk J."/>
            <person name="Arikit S."/>
            <person name="Mathioni S.M."/>
            <person name="Nakano M."/>
            <person name="Shan H."/>
            <person name="Telgmann-Rauber A."/>
            <person name="Kanno A."/>
            <person name="Yue Z."/>
            <person name="Chen H."/>
            <person name="Li W."/>
            <person name="Chen Y."/>
            <person name="Xu X."/>
            <person name="Zhang Y."/>
            <person name="Luo S."/>
            <person name="Chen H."/>
            <person name="Gao J."/>
            <person name="Mao Z."/>
            <person name="Pires J.C."/>
            <person name="Luo M."/>
            <person name="Kudrna D."/>
            <person name="Wing R.A."/>
            <person name="Meyers B.C."/>
            <person name="Yi K."/>
            <person name="Kong H."/>
            <person name="Lavrijsen P."/>
            <person name="Sunseri F."/>
            <person name="Falavigna A."/>
            <person name="Ye Y."/>
            <person name="Leebens-Mack J.H."/>
            <person name="Chen G."/>
        </authorList>
    </citation>
    <scope>NUCLEOTIDE SEQUENCE [LARGE SCALE GENOMIC DNA]</scope>
    <source>
        <strain evidence="3">cv. DH0086</strain>
    </source>
</reference>